<dbReference type="GO" id="GO:0009103">
    <property type="term" value="P:lipopolysaccharide biosynthetic process"/>
    <property type="evidence" value="ECO:0007669"/>
    <property type="project" value="UniProtKB-KW"/>
</dbReference>
<evidence type="ECO:0000256" key="5">
    <source>
        <dbReference type="ARBA" id="ARBA00022985"/>
    </source>
</evidence>
<accession>A0A0C6F238</accession>
<feature type="compositionally biased region" description="Basic and acidic residues" evidence="8">
    <location>
        <begin position="372"/>
        <end position="382"/>
    </location>
</feature>
<feature type="compositionally biased region" description="Low complexity" evidence="8">
    <location>
        <begin position="144"/>
        <end position="155"/>
    </location>
</feature>
<dbReference type="InterPro" id="IPR050256">
    <property type="entry name" value="Glycosyltransferase_2"/>
</dbReference>
<feature type="region of interest" description="Disordered" evidence="8">
    <location>
        <begin position="364"/>
        <end position="595"/>
    </location>
</feature>
<feature type="domain" description="Glycosyltransferase 2-like" evidence="9">
    <location>
        <begin position="606"/>
        <end position="767"/>
    </location>
</feature>
<dbReference type="InterPro" id="IPR001173">
    <property type="entry name" value="Glyco_trans_2-like"/>
</dbReference>
<dbReference type="PATRIC" id="fig|270351.10.peg.3447"/>
<dbReference type="PANTHER" id="PTHR48090">
    <property type="entry name" value="UNDECAPRENYL-PHOSPHATE 4-DEOXY-4-FORMAMIDO-L-ARABINOSE TRANSFERASE-RELATED"/>
    <property type="match status" value="1"/>
</dbReference>
<keyword evidence="4" id="KW-0812">Transmembrane</keyword>
<keyword evidence="7" id="KW-0472">Membrane</keyword>
<dbReference type="GO" id="GO:0099621">
    <property type="term" value="F:undecaprenyl-phosphate 4-deoxy-4-formamido-L-arabinose transferase activity"/>
    <property type="evidence" value="ECO:0007669"/>
    <property type="project" value="TreeGrafter"/>
</dbReference>
<dbReference type="EMBL" id="AP014704">
    <property type="protein sequence ID" value="BAQ46676.1"/>
    <property type="molecule type" value="Genomic_DNA"/>
</dbReference>
<evidence type="ECO:0000313" key="11">
    <source>
        <dbReference type="Proteomes" id="UP000061432"/>
    </source>
</evidence>
<dbReference type="FunFam" id="3.90.550.10:FF:000170">
    <property type="entry name" value="Dolichol-phosphate mannosyltransferase"/>
    <property type="match status" value="1"/>
</dbReference>
<dbReference type="KEGG" id="maqu:Maq22A_c17855"/>
<evidence type="ECO:0000256" key="8">
    <source>
        <dbReference type="SAM" id="MobiDB-lite"/>
    </source>
</evidence>
<feature type="compositionally biased region" description="Basic and acidic residues" evidence="8">
    <location>
        <begin position="101"/>
        <end position="110"/>
    </location>
</feature>
<feature type="compositionally biased region" description="Basic residues" evidence="8">
    <location>
        <begin position="183"/>
        <end position="194"/>
    </location>
</feature>
<feature type="compositionally biased region" description="Low complexity" evidence="8">
    <location>
        <begin position="459"/>
        <end position="485"/>
    </location>
</feature>
<keyword evidence="2 10" id="KW-0328">Glycosyltransferase</keyword>
<feature type="compositionally biased region" description="Basic residues" evidence="8">
    <location>
        <begin position="19"/>
        <end position="28"/>
    </location>
</feature>
<proteinExistence type="predicted"/>
<reference evidence="10 11" key="1">
    <citation type="journal article" date="2015" name="Genome Announc.">
        <title>Complete Genome Sequence of Methylobacterium aquaticum Strain 22A, Isolated from Racomitrium japonicum Moss.</title>
        <authorList>
            <person name="Tani A."/>
            <person name="Ogura Y."/>
            <person name="Hayashi T."/>
            <person name="Kimbara K."/>
        </authorList>
    </citation>
    <scope>NUCLEOTIDE SEQUENCE [LARGE SCALE GENOMIC DNA]</scope>
    <source>
        <strain evidence="10 11">MA-22A</strain>
    </source>
</reference>
<keyword evidence="6" id="KW-1133">Transmembrane helix</keyword>
<evidence type="ECO:0000256" key="4">
    <source>
        <dbReference type="ARBA" id="ARBA00022692"/>
    </source>
</evidence>
<feature type="compositionally biased region" description="Basic and acidic residues" evidence="8">
    <location>
        <begin position="510"/>
        <end position="521"/>
    </location>
</feature>
<feature type="region of interest" description="Disordered" evidence="8">
    <location>
        <begin position="84"/>
        <end position="307"/>
    </location>
</feature>
<organism evidence="10 11">
    <name type="scientific">Methylobacterium aquaticum</name>
    <dbReference type="NCBI Taxonomy" id="270351"/>
    <lineage>
        <taxon>Bacteria</taxon>
        <taxon>Pseudomonadati</taxon>
        <taxon>Pseudomonadota</taxon>
        <taxon>Alphaproteobacteria</taxon>
        <taxon>Hyphomicrobiales</taxon>
        <taxon>Methylobacteriaceae</taxon>
        <taxon>Methylobacterium</taxon>
    </lineage>
</organism>
<feature type="compositionally biased region" description="Basic and acidic residues" evidence="8">
    <location>
        <begin position="241"/>
        <end position="252"/>
    </location>
</feature>
<gene>
    <name evidence="10" type="primary">wcaA</name>
    <name evidence="10" type="ORF">Maq22A_c17855</name>
</gene>
<dbReference type="SUPFAM" id="SSF53448">
    <property type="entry name" value="Nucleotide-diphospho-sugar transferases"/>
    <property type="match status" value="1"/>
</dbReference>
<feature type="compositionally biased region" description="Basic residues" evidence="8">
    <location>
        <begin position="432"/>
        <end position="446"/>
    </location>
</feature>
<dbReference type="Pfam" id="PF00535">
    <property type="entry name" value="Glycos_transf_2"/>
    <property type="match status" value="1"/>
</dbReference>
<protein>
    <submittedName>
        <fullName evidence="10">Dolichol-phosphate mannosyltransferase</fullName>
    </submittedName>
</protein>
<dbReference type="AlphaFoldDB" id="A0A0C6F238"/>
<keyword evidence="3 10" id="KW-0808">Transferase</keyword>
<dbReference type="Proteomes" id="UP000061432">
    <property type="component" value="Chromosome"/>
</dbReference>
<dbReference type="STRING" id="270351.Maq22A_c17855"/>
<name>A0A0C6F238_9HYPH</name>
<feature type="compositionally biased region" description="Low complexity" evidence="8">
    <location>
        <begin position="384"/>
        <end position="398"/>
    </location>
</feature>
<keyword evidence="5" id="KW-0448">Lipopolysaccharide biosynthesis</keyword>
<dbReference type="Gene3D" id="3.90.550.10">
    <property type="entry name" value="Spore Coat Polysaccharide Biosynthesis Protein SpsA, Chain A"/>
    <property type="match status" value="1"/>
</dbReference>
<evidence type="ECO:0000313" key="10">
    <source>
        <dbReference type="EMBL" id="BAQ46676.1"/>
    </source>
</evidence>
<reference evidence="11" key="2">
    <citation type="submission" date="2015-01" db="EMBL/GenBank/DDBJ databases">
        <title>Complete genome sequence of Methylobacterium aquaticum strain 22A.</title>
        <authorList>
            <person name="Tani A."/>
            <person name="Ogura Y."/>
            <person name="Hayashi T."/>
        </authorList>
    </citation>
    <scope>NUCLEOTIDE SEQUENCE [LARGE SCALE GENOMIC DNA]</scope>
    <source>
        <strain evidence="11">MA-22A</strain>
    </source>
</reference>
<feature type="compositionally biased region" description="Basic residues" evidence="8">
    <location>
        <begin position="283"/>
        <end position="297"/>
    </location>
</feature>
<feature type="compositionally biased region" description="Basic and acidic residues" evidence="8">
    <location>
        <begin position="486"/>
        <end position="500"/>
    </location>
</feature>
<evidence type="ECO:0000256" key="7">
    <source>
        <dbReference type="ARBA" id="ARBA00023136"/>
    </source>
</evidence>
<sequence>MRVGISGSEPCIDEPCRRAPPRPRRLRGPLRGAPPRSRGAQPRGSLRAARRPVADLLPAGIRLAPADGPGRAALRPGLEADARIGRVRRHPLPGRGPAQEAGRDLLGPERGRRRRRGAGRAGRPHRHLALPHPLADRRRRHGAARLLGRARLPAATPGLPRRRPGGSQRDALGRGAARQDRRAAHRLRGRRHGGARPGLADPCRHGAAAHRHDPGLLARGGARHPGQGADGADVRRARRARPLDLHPLRRLAEAPAPGPRPDPGAGPRRALVRRHHAEERGRLLRRGGGPRHAGQGRHRPDPALGAARHLPAGHLRHLLARRRLRRDGDSLRVGEPTGGRRRLPGRLGAAVLARLRGGADQAAALRAAAVHGPRDPRRDGSRPRGGPSRPAGGAARGALGAVHPGRPHGRPLPRGLAPRRGDPVGGAAAAPRRQRRRVPRLARLRGRVPGALARRRGAGEPAPEPGGVRPDPAGAARPEGLAAARGDPRRAAVPESDGRHPRLPRAEPGLPDRHRPRDARFRRGGRRLPAPGRLPPRLRRGPLRQGVRGCGRRHPAAAGRPRDGLQHQRRQAGRAVGLRGDAVTQTESDKAMPDQAVREQEAIRLSVVVPVKNEAGNIAPLLAEIAAACAPLSPFEIVYVDDGSTDATPAALAAARARHPELRVVRHRESCGQSAAVRSGVLAARGEFVATLDGDGQNDPAFIPGLVAALKAAGPGAGLAQGQRVGRKDGRRKMIQSRIANGVRGRILKDATRDTGCGLKVFRRAVYLRLPYFDALHRFMPALVAREGFSVVHGDVVDRPRLTGHSNYGLFDRLWVGILDLAGVWWLIRRRRRVPQVEQVETE</sequence>
<evidence type="ECO:0000256" key="3">
    <source>
        <dbReference type="ARBA" id="ARBA00022679"/>
    </source>
</evidence>
<evidence type="ECO:0000256" key="6">
    <source>
        <dbReference type="ARBA" id="ARBA00022989"/>
    </source>
</evidence>
<evidence type="ECO:0000259" key="9">
    <source>
        <dbReference type="Pfam" id="PF00535"/>
    </source>
</evidence>
<keyword evidence="1" id="KW-1003">Cell membrane</keyword>
<feature type="compositionally biased region" description="Low complexity" evidence="8">
    <location>
        <begin position="29"/>
        <end position="40"/>
    </location>
</feature>
<dbReference type="GO" id="GO:0005886">
    <property type="term" value="C:plasma membrane"/>
    <property type="evidence" value="ECO:0007669"/>
    <property type="project" value="TreeGrafter"/>
</dbReference>
<evidence type="ECO:0000256" key="1">
    <source>
        <dbReference type="ARBA" id="ARBA00022475"/>
    </source>
</evidence>
<evidence type="ECO:0000256" key="2">
    <source>
        <dbReference type="ARBA" id="ARBA00022676"/>
    </source>
</evidence>
<feature type="region of interest" description="Disordered" evidence="8">
    <location>
        <begin position="1"/>
        <end position="49"/>
    </location>
</feature>
<feature type="compositionally biased region" description="Basic residues" evidence="8">
    <location>
        <begin position="111"/>
        <end position="129"/>
    </location>
</feature>
<dbReference type="PANTHER" id="PTHR48090:SF3">
    <property type="entry name" value="UNDECAPRENYL-PHOSPHATE 4-DEOXY-4-FORMAMIDO-L-ARABINOSE TRANSFERASE"/>
    <property type="match status" value="1"/>
</dbReference>
<dbReference type="InterPro" id="IPR029044">
    <property type="entry name" value="Nucleotide-diphossugar_trans"/>
</dbReference>